<dbReference type="GO" id="GO:0019843">
    <property type="term" value="F:rRNA binding"/>
    <property type="evidence" value="ECO:0007669"/>
    <property type="project" value="UniProtKB-UniRule"/>
</dbReference>
<accession>A0A964TAV4</accession>
<feature type="domain" description="Ribosomal protein L9" evidence="8">
    <location>
        <begin position="1"/>
        <end position="46"/>
    </location>
</feature>
<keyword evidence="11" id="KW-1185">Reference proteome</keyword>
<keyword evidence="5 7" id="KW-0687">Ribonucleoprotein</keyword>
<gene>
    <name evidence="7" type="primary">rplI</name>
    <name evidence="10" type="ORF">GTQ34_01920</name>
</gene>
<dbReference type="InterPro" id="IPR020070">
    <property type="entry name" value="Ribosomal_bL9_N"/>
</dbReference>
<dbReference type="SUPFAM" id="SSF55658">
    <property type="entry name" value="L9 N-domain-like"/>
    <property type="match status" value="1"/>
</dbReference>
<comment type="caution">
    <text evidence="10">The sequence shown here is derived from an EMBL/GenBank/DDBJ whole genome shotgun (WGS) entry which is preliminary data.</text>
</comment>
<dbReference type="GO" id="GO:1990904">
    <property type="term" value="C:ribonucleoprotein complex"/>
    <property type="evidence" value="ECO:0007669"/>
    <property type="project" value="UniProtKB-KW"/>
</dbReference>
<dbReference type="GO" id="GO:0003735">
    <property type="term" value="F:structural constituent of ribosome"/>
    <property type="evidence" value="ECO:0007669"/>
    <property type="project" value="InterPro"/>
</dbReference>
<evidence type="ECO:0000256" key="4">
    <source>
        <dbReference type="ARBA" id="ARBA00022980"/>
    </source>
</evidence>
<dbReference type="InterPro" id="IPR009027">
    <property type="entry name" value="Ribosomal_bL9/RNase_H1_N"/>
</dbReference>
<dbReference type="Gene3D" id="3.40.5.10">
    <property type="entry name" value="Ribosomal protein L9, N-terminal domain"/>
    <property type="match status" value="1"/>
</dbReference>
<feature type="domain" description="Large ribosomal subunit protein bL9 C-terminal" evidence="9">
    <location>
        <begin position="64"/>
        <end position="147"/>
    </location>
</feature>
<dbReference type="RefSeq" id="WP_166522069.1">
    <property type="nucleotide sequence ID" value="NZ_JAAABI010000001.1"/>
</dbReference>
<dbReference type="InterPro" id="IPR020069">
    <property type="entry name" value="Ribosomal_bL9_C"/>
</dbReference>
<dbReference type="PANTHER" id="PTHR21368">
    <property type="entry name" value="50S RIBOSOMAL PROTEIN L9"/>
    <property type="match status" value="1"/>
</dbReference>
<dbReference type="InterPro" id="IPR036935">
    <property type="entry name" value="Ribosomal_bL9_N_sf"/>
</dbReference>
<dbReference type="GO" id="GO:0006412">
    <property type="term" value="P:translation"/>
    <property type="evidence" value="ECO:0007669"/>
    <property type="project" value="UniProtKB-UniRule"/>
</dbReference>
<dbReference type="SUPFAM" id="SSF55653">
    <property type="entry name" value="Ribosomal protein L9 C-domain"/>
    <property type="match status" value="1"/>
</dbReference>
<protein>
    <recommendedName>
        <fullName evidence="6 7">Large ribosomal subunit protein bL9</fullName>
    </recommendedName>
</protein>
<evidence type="ECO:0000256" key="7">
    <source>
        <dbReference type="HAMAP-Rule" id="MF_00503"/>
    </source>
</evidence>
<organism evidence="10 11">
    <name type="scientific">Flagellimonas ochracea</name>
    <dbReference type="NCBI Taxonomy" id="2696472"/>
    <lineage>
        <taxon>Bacteria</taxon>
        <taxon>Pseudomonadati</taxon>
        <taxon>Bacteroidota</taxon>
        <taxon>Flavobacteriia</taxon>
        <taxon>Flavobacteriales</taxon>
        <taxon>Flavobacteriaceae</taxon>
        <taxon>Flagellimonas</taxon>
    </lineage>
</organism>
<evidence type="ECO:0000313" key="10">
    <source>
        <dbReference type="EMBL" id="NAY90663.1"/>
    </source>
</evidence>
<reference evidence="10" key="1">
    <citation type="submission" date="2020-01" db="EMBL/GenBank/DDBJ databases">
        <title>Muricauda ochracea sp. nov., isolated from a tidal flat of Garorim bay in Korea.</title>
        <authorList>
            <person name="Kim D."/>
            <person name="Yoo Y."/>
            <person name="Kim J.-J."/>
        </authorList>
    </citation>
    <scope>NUCLEOTIDE SEQUENCE</scope>
    <source>
        <strain evidence="10">JGD-17</strain>
    </source>
</reference>
<evidence type="ECO:0000256" key="3">
    <source>
        <dbReference type="ARBA" id="ARBA00022884"/>
    </source>
</evidence>
<comment type="similarity">
    <text evidence="1 7">Belongs to the bacterial ribosomal protein bL9 family.</text>
</comment>
<dbReference type="AlphaFoldDB" id="A0A964TAV4"/>
<dbReference type="InterPro" id="IPR020594">
    <property type="entry name" value="Ribosomal_bL9_bac/chp"/>
</dbReference>
<keyword evidence="4 7" id="KW-0689">Ribosomal protein</keyword>
<evidence type="ECO:0000256" key="1">
    <source>
        <dbReference type="ARBA" id="ARBA00010605"/>
    </source>
</evidence>
<dbReference type="Pfam" id="PF03948">
    <property type="entry name" value="Ribosomal_L9_C"/>
    <property type="match status" value="1"/>
</dbReference>
<dbReference type="InterPro" id="IPR036791">
    <property type="entry name" value="Ribosomal_bL9_C_sf"/>
</dbReference>
<dbReference type="EMBL" id="JAAABI010000001">
    <property type="protein sequence ID" value="NAY90663.1"/>
    <property type="molecule type" value="Genomic_DNA"/>
</dbReference>
<dbReference type="HAMAP" id="MF_00503">
    <property type="entry name" value="Ribosomal_bL9"/>
    <property type="match status" value="1"/>
</dbReference>
<evidence type="ECO:0000259" key="9">
    <source>
        <dbReference type="Pfam" id="PF03948"/>
    </source>
</evidence>
<dbReference type="Pfam" id="PF01281">
    <property type="entry name" value="Ribosomal_L9_N"/>
    <property type="match status" value="1"/>
</dbReference>
<keyword evidence="2 7" id="KW-0699">rRNA-binding</keyword>
<name>A0A964TAV4_9FLAO</name>
<comment type="function">
    <text evidence="7">Binds to the 23S rRNA.</text>
</comment>
<dbReference type="Gene3D" id="3.10.430.100">
    <property type="entry name" value="Ribosomal protein L9, C-terminal domain"/>
    <property type="match status" value="1"/>
</dbReference>
<evidence type="ECO:0000256" key="6">
    <source>
        <dbReference type="ARBA" id="ARBA00035292"/>
    </source>
</evidence>
<proteinExistence type="inferred from homology"/>
<evidence type="ECO:0000313" key="11">
    <source>
        <dbReference type="Proteomes" id="UP000667650"/>
    </source>
</evidence>
<dbReference type="Proteomes" id="UP000667650">
    <property type="component" value="Unassembled WGS sequence"/>
</dbReference>
<evidence type="ECO:0000256" key="5">
    <source>
        <dbReference type="ARBA" id="ARBA00023274"/>
    </source>
</evidence>
<evidence type="ECO:0000256" key="2">
    <source>
        <dbReference type="ARBA" id="ARBA00022730"/>
    </source>
</evidence>
<evidence type="ECO:0000259" key="8">
    <source>
        <dbReference type="Pfam" id="PF01281"/>
    </source>
</evidence>
<sequence>MELILKEDVQDLGFKDDVVTVKNGYGRNYLIPQGLATLATPSAKKVLAENLKQRAHKEKKVIDEANKVAEALKQLEIRIPAKVGAGDKLFGSVTNIDLAAALDKEGHQVDKKFISIQGGAVKRVGPYNAEIRLHREVIVDFPFEVVAEAK</sequence>
<dbReference type="GO" id="GO:0005840">
    <property type="term" value="C:ribosome"/>
    <property type="evidence" value="ECO:0007669"/>
    <property type="project" value="UniProtKB-KW"/>
</dbReference>
<dbReference type="InterPro" id="IPR000244">
    <property type="entry name" value="Ribosomal_bL9"/>
</dbReference>
<dbReference type="NCBIfam" id="TIGR00158">
    <property type="entry name" value="L9"/>
    <property type="match status" value="1"/>
</dbReference>
<keyword evidence="3 7" id="KW-0694">RNA-binding</keyword>